<dbReference type="Pfam" id="PF09335">
    <property type="entry name" value="VTT_dom"/>
    <property type="match status" value="1"/>
</dbReference>
<evidence type="ECO:0000256" key="2">
    <source>
        <dbReference type="ARBA" id="ARBA00022475"/>
    </source>
</evidence>
<gene>
    <name evidence="8" type="ORF">FYJ60_09275</name>
</gene>
<keyword evidence="2 6" id="KW-1003">Cell membrane</keyword>
<keyword evidence="4 6" id="KW-1133">Transmembrane helix</keyword>
<keyword evidence="3 6" id="KW-0812">Transmembrane</keyword>
<evidence type="ECO:0000256" key="3">
    <source>
        <dbReference type="ARBA" id="ARBA00022692"/>
    </source>
</evidence>
<dbReference type="InterPro" id="IPR032816">
    <property type="entry name" value="VTT_dom"/>
</dbReference>
<evidence type="ECO:0000256" key="1">
    <source>
        <dbReference type="ARBA" id="ARBA00004651"/>
    </source>
</evidence>
<evidence type="ECO:0000259" key="7">
    <source>
        <dbReference type="Pfam" id="PF09335"/>
    </source>
</evidence>
<feature type="transmembrane region" description="Helical" evidence="6">
    <location>
        <begin position="12"/>
        <end position="31"/>
    </location>
</feature>
<comment type="similarity">
    <text evidence="6">Belongs to the TVP38/TMEM64 family.</text>
</comment>
<proteinExistence type="inferred from homology"/>
<feature type="transmembrane region" description="Helical" evidence="6">
    <location>
        <begin position="63"/>
        <end position="92"/>
    </location>
</feature>
<evidence type="ECO:0000313" key="8">
    <source>
        <dbReference type="EMBL" id="MST82505.1"/>
    </source>
</evidence>
<feature type="transmembrane region" description="Helical" evidence="6">
    <location>
        <begin position="179"/>
        <end position="199"/>
    </location>
</feature>
<comment type="subcellular location">
    <subcellularLocation>
        <location evidence="1 6">Cell membrane</location>
        <topology evidence="1 6">Multi-pass membrane protein</topology>
    </subcellularLocation>
</comment>
<evidence type="ECO:0000256" key="4">
    <source>
        <dbReference type="ARBA" id="ARBA00022989"/>
    </source>
</evidence>
<dbReference type="PANTHER" id="PTHR12677">
    <property type="entry name" value="GOLGI APPARATUS MEMBRANE PROTEIN TVP38-RELATED"/>
    <property type="match status" value="1"/>
</dbReference>
<feature type="transmembrane region" description="Helical" evidence="6">
    <location>
        <begin position="99"/>
        <end position="116"/>
    </location>
</feature>
<keyword evidence="9" id="KW-1185">Reference proteome</keyword>
<comment type="caution">
    <text evidence="8">The sequence shown here is derived from an EMBL/GenBank/DDBJ whole genome shotgun (WGS) entry which is preliminary data.</text>
</comment>
<evidence type="ECO:0000256" key="6">
    <source>
        <dbReference type="RuleBase" id="RU366058"/>
    </source>
</evidence>
<name>A0A7X2P9E7_9FIRM</name>
<feature type="domain" description="VTT" evidence="7">
    <location>
        <begin position="79"/>
        <end position="197"/>
    </location>
</feature>
<sequence length="247" mass="27449">MSVKKFFQKFGKLILLIALLVLIIIILWALFGDSLPALFHLLKEGDEEAIEAYIQQEGFWKGALAVIAMSALQVVSIVLPGFAIQIAAGIIYGGVRSFFMCYFGFILGNVLVFGFARKMGNQISNIANIDKPKNNWIREKMASANPAFVVGFVNLLPILPNGIIPYIAARSSIRSYEYVMAICVTSWIQILFNCAAGGFLKRGQYLYMFLALGIQIGLLVFATLKRKWIISLIPGGKKKQQDSQQKQ</sequence>
<dbReference type="InterPro" id="IPR015414">
    <property type="entry name" value="TMEM64"/>
</dbReference>
<evidence type="ECO:0000313" key="9">
    <source>
        <dbReference type="Proteomes" id="UP000466864"/>
    </source>
</evidence>
<dbReference type="RefSeq" id="WP_154458414.1">
    <property type="nucleotide sequence ID" value="NZ_VUMV01000006.1"/>
</dbReference>
<feature type="transmembrane region" description="Helical" evidence="6">
    <location>
        <begin position="147"/>
        <end position="167"/>
    </location>
</feature>
<organism evidence="8 9">
    <name type="scientific">Bilifractor porci</name>
    <dbReference type="NCBI Taxonomy" id="2606636"/>
    <lineage>
        <taxon>Bacteria</taxon>
        <taxon>Bacillati</taxon>
        <taxon>Bacillota</taxon>
        <taxon>Clostridia</taxon>
        <taxon>Lachnospirales</taxon>
        <taxon>Lachnospiraceae</taxon>
        <taxon>Bilifractor</taxon>
    </lineage>
</organism>
<dbReference type="Proteomes" id="UP000466864">
    <property type="component" value="Unassembled WGS sequence"/>
</dbReference>
<feature type="transmembrane region" description="Helical" evidence="6">
    <location>
        <begin position="205"/>
        <end position="224"/>
    </location>
</feature>
<evidence type="ECO:0000256" key="5">
    <source>
        <dbReference type="ARBA" id="ARBA00023136"/>
    </source>
</evidence>
<keyword evidence="5 6" id="KW-0472">Membrane</keyword>
<reference evidence="8 9" key="1">
    <citation type="submission" date="2019-08" db="EMBL/GenBank/DDBJ databases">
        <title>In-depth cultivation of the pig gut microbiome towards novel bacterial diversity and tailored functional studies.</title>
        <authorList>
            <person name="Wylensek D."/>
            <person name="Hitch T.C.A."/>
            <person name="Clavel T."/>
        </authorList>
    </citation>
    <scope>NUCLEOTIDE SEQUENCE [LARGE SCALE GENOMIC DNA]</scope>
    <source>
        <strain evidence="8 9">Oil+RF-744-WCA-WT-13</strain>
    </source>
</reference>
<dbReference type="PANTHER" id="PTHR12677:SF59">
    <property type="entry name" value="GOLGI APPARATUS MEMBRANE PROTEIN TVP38-RELATED"/>
    <property type="match status" value="1"/>
</dbReference>
<dbReference type="AlphaFoldDB" id="A0A7X2P9E7"/>
<accession>A0A7X2P9E7</accession>
<dbReference type="EMBL" id="VUMV01000006">
    <property type="protein sequence ID" value="MST82505.1"/>
    <property type="molecule type" value="Genomic_DNA"/>
</dbReference>
<dbReference type="GO" id="GO:0005886">
    <property type="term" value="C:plasma membrane"/>
    <property type="evidence" value="ECO:0007669"/>
    <property type="project" value="UniProtKB-SubCell"/>
</dbReference>
<protein>
    <recommendedName>
        <fullName evidence="6">TVP38/TMEM64 family membrane protein</fullName>
    </recommendedName>
</protein>